<evidence type="ECO:0000313" key="6">
    <source>
        <dbReference type="Proteomes" id="UP000767291"/>
    </source>
</evidence>
<name>A0ABS4EC37_9FIRM</name>
<comment type="caution">
    <text evidence="5">The sequence shown here is derived from an EMBL/GenBank/DDBJ whole genome shotgun (WGS) entry which is preliminary data.</text>
</comment>
<keyword evidence="3 5" id="KW-0067">ATP-binding</keyword>
<dbReference type="PROSITE" id="PS50893">
    <property type="entry name" value="ABC_TRANSPORTER_2"/>
    <property type="match status" value="1"/>
</dbReference>
<gene>
    <name evidence="5" type="ORF">J2Z43_001904</name>
</gene>
<evidence type="ECO:0000256" key="1">
    <source>
        <dbReference type="ARBA" id="ARBA00022448"/>
    </source>
</evidence>
<accession>A0ABS4EC37</accession>
<dbReference type="InterPro" id="IPR027417">
    <property type="entry name" value="P-loop_NTPase"/>
</dbReference>
<dbReference type="SMART" id="SM00382">
    <property type="entry name" value="AAA"/>
    <property type="match status" value="1"/>
</dbReference>
<organism evidence="5 6">
    <name type="scientific">Metaclostridioides mangenotii</name>
    <dbReference type="NCBI Taxonomy" id="1540"/>
    <lineage>
        <taxon>Bacteria</taxon>
        <taxon>Bacillati</taxon>
        <taxon>Bacillota</taxon>
        <taxon>Clostridia</taxon>
        <taxon>Peptostreptococcales</taxon>
        <taxon>Peptostreptococcaceae</taxon>
        <taxon>Metaclostridioides</taxon>
    </lineage>
</organism>
<dbReference type="Proteomes" id="UP000767291">
    <property type="component" value="Unassembled WGS sequence"/>
</dbReference>
<dbReference type="PANTHER" id="PTHR42781">
    <property type="entry name" value="SPERMIDINE/PUTRESCINE IMPORT ATP-BINDING PROTEIN POTA"/>
    <property type="match status" value="1"/>
</dbReference>
<protein>
    <submittedName>
        <fullName evidence="5">NitT/TauT family transport system ATP-binding protein</fullName>
    </submittedName>
</protein>
<dbReference type="SUPFAM" id="SSF52540">
    <property type="entry name" value="P-loop containing nucleoside triphosphate hydrolases"/>
    <property type="match status" value="1"/>
</dbReference>
<dbReference type="Gene3D" id="3.40.50.300">
    <property type="entry name" value="P-loop containing nucleotide triphosphate hydrolases"/>
    <property type="match status" value="1"/>
</dbReference>
<dbReference type="InterPro" id="IPR003593">
    <property type="entry name" value="AAA+_ATPase"/>
</dbReference>
<dbReference type="EMBL" id="JAGGJX010000003">
    <property type="protein sequence ID" value="MBP1855509.1"/>
    <property type="molecule type" value="Genomic_DNA"/>
</dbReference>
<dbReference type="InterPro" id="IPR003439">
    <property type="entry name" value="ABC_transporter-like_ATP-bd"/>
</dbReference>
<dbReference type="Pfam" id="PF00005">
    <property type="entry name" value="ABC_tran"/>
    <property type="match status" value="1"/>
</dbReference>
<keyword evidence="6" id="KW-1185">Reference proteome</keyword>
<dbReference type="InterPro" id="IPR050093">
    <property type="entry name" value="ABC_SmlMolc_Importer"/>
</dbReference>
<keyword evidence="1" id="KW-0813">Transport</keyword>
<sequence length="228" mass="26412">MDIVIKNLNKSYGEKTIFKNFEITFKENEVNTLVGKSGCGKTTLLKIISGMENKDGGEIEGADLGSISYIFQEDRLIDWLTVEENIEFVLKNDYNKQDVKKICEKYLKMVGIEEYRNFYPQKLSGGLRQRVNIARALSKPSKLIIMDEPFKSIDIINKMDIMSSFKSIISREKRTVLFVTHDIEESVYFDGFIYVLGESPVTIKKYYINIEDNLDIREEIKEDIIKTI</sequence>
<evidence type="ECO:0000259" key="4">
    <source>
        <dbReference type="PROSITE" id="PS50893"/>
    </source>
</evidence>
<proteinExistence type="predicted"/>
<keyword evidence="2" id="KW-0547">Nucleotide-binding</keyword>
<reference evidence="5 6" key="1">
    <citation type="submission" date="2021-03" db="EMBL/GenBank/DDBJ databases">
        <title>Genomic Encyclopedia of Type Strains, Phase IV (KMG-IV): sequencing the most valuable type-strain genomes for metagenomic binning, comparative biology and taxonomic classification.</title>
        <authorList>
            <person name="Goeker M."/>
        </authorList>
    </citation>
    <scope>NUCLEOTIDE SEQUENCE [LARGE SCALE GENOMIC DNA]</scope>
    <source>
        <strain evidence="5 6">DSM 1289</strain>
    </source>
</reference>
<feature type="domain" description="ABC transporter" evidence="4">
    <location>
        <begin position="3"/>
        <end position="223"/>
    </location>
</feature>
<evidence type="ECO:0000313" key="5">
    <source>
        <dbReference type="EMBL" id="MBP1855509.1"/>
    </source>
</evidence>
<evidence type="ECO:0000256" key="2">
    <source>
        <dbReference type="ARBA" id="ARBA00022741"/>
    </source>
</evidence>
<dbReference type="PANTHER" id="PTHR42781:SF8">
    <property type="entry name" value="BICARBONATE TRANSPORT ATP-BINDING PROTEIN CMPC"/>
    <property type="match status" value="1"/>
</dbReference>
<dbReference type="RefSeq" id="WP_209456933.1">
    <property type="nucleotide sequence ID" value="NZ_BAAACS010000011.1"/>
</dbReference>
<dbReference type="GO" id="GO:0005524">
    <property type="term" value="F:ATP binding"/>
    <property type="evidence" value="ECO:0007669"/>
    <property type="project" value="UniProtKB-KW"/>
</dbReference>
<evidence type="ECO:0000256" key="3">
    <source>
        <dbReference type="ARBA" id="ARBA00022840"/>
    </source>
</evidence>